<dbReference type="PANTHER" id="PTHR21666">
    <property type="entry name" value="PEPTIDASE-RELATED"/>
    <property type="match status" value="1"/>
</dbReference>
<evidence type="ECO:0000313" key="3">
    <source>
        <dbReference type="Proteomes" id="UP001549146"/>
    </source>
</evidence>
<dbReference type="RefSeq" id="WP_354505666.1">
    <property type="nucleotide sequence ID" value="NZ_JBEPMO010000001.1"/>
</dbReference>
<organism evidence="2 3">
    <name type="scientific">Moheibacter stercoris</name>
    <dbReference type="NCBI Taxonomy" id="1628251"/>
    <lineage>
        <taxon>Bacteria</taxon>
        <taxon>Pseudomonadati</taxon>
        <taxon>Bacteroidota</taxon>
        <taxon>Flavobacteriia</taxon>
        <taxon>Flavobacteriales</taxon>
        <taxon>Weeksellaceae</taxon>
        <taxon>Moheibacter</taxon>
    </lineage>
</organism>
<dbReference type="SUPFAM" id="SSF51261">
    <property type="entry name" value="Duplicated hybrid motif"/>
    <property type="match status" value="1"/>
</dbReference>
<keyword evidence="3" id="KW-1185">Reference proteome</keyword>
<dbReference type="CDD" id="cd12797">
    <property type="entry name" value="M23_peptidase"/>
    <property type="match status" value="1"/>
</dbReference>
<protein>
    <submittedName>
        <fullName evidence="2">Murein DD-endopeptidase MepM/ murein hydrolase activator NlpD</fullName>
    </submittedName>
</protein>
<dbReference type="PROSITE" id="PS51257">
    <property type="entry name" value="PROKAR_LIPOPROTEIN"/>
    <property type="match status" value="1"/>
</dbReference>
<dbReference type="Pfam" id="PF01551">
    <property type="entry name" value="Peptidase_M23"/>
    <property type="match status" value="1"/>
</dbReference>
<keyword evidence="2" id="KW-0378">Hydrolase</keyword>
<dbReference type="InterPro" id="IPR050570">
    <property type="entry name" value="Cell_wall_metabolism_enzyme"/>
</dbReference>
<dbReference type="EMBL" id="JBEPMO010000001">
    <property type="protein sequence ID" value="MET3730576.1"/>
    <property type="molecule type" value="Genomic_DNA"/>
</dbReference>
<gene>
    <name evidence="2" type="ORF">ABID46_000128</name>
</gene>
<name>A0ABV2LQ80_9FLAO</name>
<dbReference type="Proteomes" id="UP001549146">
    <property type="component" value="Unassembled WGS sequence"/>
</dbReference>
<evidence type="ECO:0000259" key="1">
    <source>
        <dbReference type="Pfam" id="PF01551"/>
    </source>
</evidence>
<dbReference type="InterPro" id="IPR011055">
    <property type="entry name" value="Dup_hybrid_motif"/>
</dbReference>
<comment type="caution">
    <text evidence="2">The sequence shown here is derived from an EMBL/GenBank/DDBJ whole genome shotgun (WGS) entry which is preliminary data.</text>
</comment>
<evidence type="ECO:0000313" key="2">
    <source>
        <dbReference type="EMBL" id="MET3730576.1"/>
    </source>
</evidence>
<accession>A0ABV2LQ80</accession>
<dbReference type="PANTHER" id="PTHR21666:SF270">
    <property type="entry name" value="MUREIN HYDROLASE ACTIVATOR ENVC"/>
    <property type="match status" value="1"/>
</dbReference>
<sequence length="209" mass="23199">MKKLYVLILCSCAFLSCKQEISVGVKEEKSKEIVESPKLEEESEEDFLVDGFDFPVGKPNAKGYYDAQSFGVNNHLGEDWNGNKGSNTDLGDTIFAIAHGYVSLAEDLEGGWGNVIRVIHQFPAGREVESLYAHCEQILVDEGDYVKRGQPIGTIGTANGQYVAHLHFEIRNQVGMPIGPGYSPIKDGYLNPTEFIKQNRPLENLEETE</sequence>
<dbReference type="InterPro" id="IPR016047">
    <property type="entry name" value="M23ase_b-sheet_dom"/>
</dbReference>
<dbReference type="GO" id="GO:0016787">
    <property type="term" value="F:hydrolase activity"/>
    <property type="evidence" value="ECO:0007669"/>
    <property type="project" value="UniProtKB-KW"/>
</dbReference>
<dbReference type="Gene3D" id="2.70.70.10">
    <property type="entry name" value="Glucose Permease (Domain IIA)"/>
    <property type="match status" value="1"/>
</dbReference>
<feature type="domain" description="M23ase beta-sheet core" evidence="1">
    <location>
        <begin position="89"/>
        <end position="173"/>
    </location>
</feature>
<proteinExistence type="predicted"/>
<reference evidence="2 3" key="1">
    <citation type="submission" date="2024-06" db="EMBL/GenBank/DDBJ databases">
        <title>Genomic Encyclopedia of Type Strains, Phase IV (KMG-IV): sequencing the most valuable type-strain genomes for metagenomic binning, comparative biology and taxonomic classification.</title>
        <authorList>
            <person name="Goeker M."/>
        </authorList>
    </citation>
    <scope>NUCLEOTIDE SEQUENCE [LARGE SCALE GENOMIC DNA]</scope>
    <source>
        <strain evidence="2 3">DSM 29388</strain>
    </source>
</reference>